<sequence>MSRRLLFRLLTSAPPAADPVTDTDLLRRFAATGDTAALELVVRRHAGAVWAACRRVLPGEADAEDAFQATFLALIRNAKSIRAPSAGGWLHRVAVNAALKLRERSSRVPTAEPQYLDTLPTAAGPSDAGLAAAVHEELERLPERERLPLVLCDLEGLSHADAAQALGWPVGTVSGRLSRARAKLRARFERRGLAPSAALLPALAAPPHLIPRALSLTTGAIPPVIVSLTEGALAMLKTSTWTWTTVAVVCAGLVGTGAAIALTQPGAKPVPSPTAAPPAPAKDKPPEAKWIGDAPPSAFPDLVVPERPLDDPNFHEKYNAAFEKRCPRLTGRIVVKAEATDGTLQKLLKARLHQGVREYQLWQDAVRQGGPNPSDTTRDCELLVDIHAVVMELWAGQPKEFVPWLEELLIASKDFERNARLRVEAGALRPRELTMVLRYRLRLEAELWKAKNAK</sequence>
<dbReference type="RefSeq" id="WP_320689161.1">
    <property type="nucleotide sequence ID" value="NZ_JAXBLV010000224.1"/>
</dbReference>
<evidence type="ECO:0000256" key="5">
    <source>
        <dbReference type="ARBA" id="ARBA00023163"/>
    </source>
</evidence>
<evidence type="ECO:0000256" key="3">
    <source>
        <dbReference type="ARBA" id="ARBA00023082"/>
    </source>
</evidence>
<dbReference type="Gene3D" id="1.10.1740.10">
    <property type="match status" value="1"/>
</dbReference>
<keyword evidence="3" id="KW-0731">Sigma factor</keyword>
<dbReference type="InterPro" id="IPR039425">
    <property type="entry name" value="RNA_pol_sigma-70-like"/>
</dbReference>
<feature type="compositionally biased region" description="Pro residues" evidence="6">
    <location>
        <begin position="268"/>
        <end position="280"/>
    </location>
</feature>
<feature type="region of interest" description="Disordered" evidence="6">
    <location>
        <begin position="264"/>
        <end position="292"/>
    </location>
</feature>
<proteinExistence type="inferred from homology"/>
<evidence type="ECO:0000259" key="8">
    <source>
        <dbReference type="Pfam" id="PF08281"/>
    </source>
</evidence>
<feature type="domain" description="RNA polymerase sigma factor 70 region 4 type 2" evidence="8">
    <location>
        <begin position="133"/>
        <end position="184"/>
    </location>
</feature>
<dbReference type="InterPro" id="IPR036388">
    <property type="entry name" value="WH-like_DNA-bd_sf"/>
</dbReference>
<dbReference type="SUPFAM" id="SSF88946">
    <property type="entry name" value="Sigma2 domain of RNA polymerase sigma factors"/>
    <property type="match status" value="1"/>
</dbReference>
<dbReference type="InterPro" id="IPR013324">
    <property type="entry name" value="RNA_pol_sigma_r3/r4-like"/>
</dbReference>
<dbReference type="SUPFAM" id="SSF88659">
    <property type="entry name" value="Sigma3 and sigma4 domains of RNA polymerase sigma factors"/>
    <property type="match status" value="1"/>
</dbReference>
<dbReference type="InterPro" id="IPR013249">
    <property type="entry name" value="RNA_pol_sigma70_r4_t2"/>
</dbReference>
<dbReference type="InterPro" id="IPR014284">
    <property type="entry name" value="RNA_pol_sigma-70_dom"/>
</dbReference>
<accession>A0ABU5FAM3</accession>
<gene>
    <name evidence="9" type="ORF">R5W23_004370</name>
</gene>
<keyword evidence="5" id="KW-0804">Transcription</keyword>
<feature type="domain" description="RNA polymerase sigma-70 region 2" evidence="7">
    <location>
        <begin position="42"/>
        <end position="107"/>
    </location>
</feature>
<dbReference type="NCBIfam" id="TIGR02937">
    <property type="entry name" value="sigma70-ECF"/>
    <property type="match status" value="1"/>
</dbReference>
<dbReference type="Gene3D" id="1.10.10.10">
    <property type="entry name" value="Winged helix-like DNA-binding domain superfamily/Winged helix DNA-binding domain"/>
    <property type="match status" value="1"/>
</dbReference>
<dbReference type="InterPro" id="IPR013325">
    <property type="entry name" value="RNA_pol_sigma_r2"/>
</dbReference>
<evidence type="ECO:0000256" key="6">
    <source>
        <dbReference type="SAM" id="MobiDB-lite"/>
    </source>
</evidence>
<comment type="similarity">
    <text evidence="1">Belongs to the sigma-70 factor family. ECF subfamily.</text>
</comment>
<dbReference type="PANTHER" id="PTHR43133">
    <property type="entry name" value="RNA POLYMERASE ECF-TYPE SIGMA FACTO"/>
    <property type="match status" value="1"/>
</dbReference>
<comment type="caution">
    <text evidence="9">The sequence shown here is derived from an EMBL/GenBank/DDBJ whole genome shotgun (WGS) entry which is preliminary data.</text>
</comment>
<dbReference type="EMBL" id="JAXBLV010000224">
    <property type="protein sequence ID" value="MDY3562889.1"/>
    <property type="molecule type" value="Genomic_DNA"/>
</dbReference>
<keyword evidence="2" id="KW-0805">Transcription regulation</keyword>
<dbReference type="PANTHER" id="PTHR43133:SF8">
    <property type="entry name" value="RNA POLYMERASE SIGMA FACTOR HI_1459-RELATED"/>
    <property type="match status" value="1"/>
</dbReference>
<protein>
    <submittedName>
        <fullName evidence="9">Sigma-70 family RNA polymerase sigma factor</fullName>
    </submittedName>
</protein>
<evidence type="ECO:0000313" key="9">
    <source>
        <dbReference type="EMBL" id="MDY3562889.1"/>
    </source>
</evidence>
<evidence type="ECO:0000256" key="2">
    <source>
        <dbReference type="ARBA" id="ARBA00023015"/>
    </source>
</evidence>
<evidence type="ECO:0000313" key="10">
    <source>
        <dbReference type="Proteomes" id="UP001272242"/>
    </source>
</evidence>
<evidence type="ECO:0000256" key="4">
    <source>
        <dbReference type="ARBA" id="ARBA00023125"/>
    </source>
</evidence>
<reference evidence="10" key="1">
    <citation type="journal article" date="2023" name="Mar. Drugs">
        <title>Gemmata algarum, a Novel Planctomycete Isolated from an Algal Mat, Displays Antimicrobial Activity.</title>
        <authorList>
            <person name="Kumar G."/>
            <person name="Kallscheuer N."/>
            <person name="Kashif M."/>
            <person name="Ahamad S."/>
            <person name="Jagadeeshwari U."/>
            <person name="Pannikurungottu S."/>
            <person name="Haufschild T."/>
            <person name="Kabuu M."/>
            <person name="Sasikala C."/>
            <person name="Jogler C."/>
            <person name="Ramana C."/>
        </authorList>
    </citation>
    <scope>NUCLEOTIDE SEQUENCE [LARGE SCALE GENOMIC DNA]</scope>
    <source>
        <strain evidence="10">JC673</strain>
    </source>
</reference>
<name>A0ABU5FAM3_9BACT</name>
<evidence type="ECO:0000259" key="7">
    <source>
        <dbReference type="Pfam" id="PF04542"/>
    </source>
</evidence>
<organism evidence="9 10">
    <name type="scientific">Gemmata algarum</name>
    <dbReference type="NCBI Taxonomy" id="2975278"/>
    <lineage>
        <taxon>Bacteria</taxon>
        <taxon>Pseudomonadati</taxon>
        <taxon>Planctomycetota</taxon>
        <taxon>Planctomycetia</taxon>
        <taxon>Gemmatales</taxon>
        <taxon>Gemmataceae</taxon>
        <taxon>Gemmata</taxon>
    </lineage>
</organism>
<dbReference type="Pfam" id="PF04542">
    <property type="entry name" value="Sigma70_r2"/>
    <property type="match status" value="1"/>
</dbReference>
<keyword evidence="10" id="KW-1185">Reference proteome</keyword>
<keyword evidence="4" id="KW-0238">DNA-binding</keyword>
<dbReference type="InterPro" id="IPR007627">
    <property type="entry name" value="RNA_pol_sigma70_r2"/>
</dbReference>
<dbReference type="Pfam" id="PF08281">
    <property type="entry name" value="Sigma70_r4_2"/>
    <property type="match status" value="1"/>
</dbReference>
<evidence type="ECO:0000256" key="1">
    <source>
        <dbReference type="ARBA" id="ARBA00010641"/>
    </source>
</evidence>
<dbReference type="Proteomes" id="UP001272242">
    <property type="component" value="Unassembled WGS sequence"/>
</dbReference>